<dbReference type="GO" id="GO:0071004">
    <property type="term" value="C:U2-type prespliceosome"/>
    <property type="evidence" value="ECO:0007669"/>
    <property type="project" value="TreeGrafter"/>
</dbReference>
<protein>
    <recommendedName>
        <fullName evidence="3">FF domain-containing protein</fullName>
    </recommendedName>
</protein>
<feature type="region of interest" description="Disordered" evidence="1">
    <location>
        <begin position="226"/>
        <end position="250"/>
    </location>
</feature>
<proteinExistence type="predicted"/>
<evidence type="ECO:0008006" key="3">
    <source>
        <dbReference type="Google" id="ProtNLM"/>
    </source>
</evidence>
<dbReference type="SUPFAM" id="SSF81698">
    <property type="entry name" value="FF domain"/>
    <property type="match status" value="1"/>
</dbReference>
<accession>A0A7S3LCE3</accession>
<dbReference type="AlphaFoldDB" id="A0A7S3LCE3"/>
<dbReference type="Gene3D" id="1.10.10.440">
    <property type="entry name" value="FF domain"/>
    <property type="match status" value="2"/>
</dbReference>
<dbReference type="EMBL" id="HBIM01019796">
    <property type="protein sequence ID" value="CAE0418075.1"/>
    <property type="molecule type" value="Transcribed_RNA"/>
</dbReference>
<reference evidence="2" key="1">
    <citation type="submission" date="2021-01" db="EMBL/GenBank/DDBJ databases">
        <authorList>
            <person name="Corre E."/>
            <person name="Pelletier E."/>
            <person name="Niang G."/>
            <person name="Scheremetjew M."/>
            <person name="Finn R."/>
            <person name="Kale V."/>
            <person name="Holt S."/>
            <person name="Cochrane G."/>
            <person name="Meng A."/>
            <person name="Brown T."/>
            <person name="Cohen L."/>
        </authorList>
    </citation>
    <scope>NUCLEOTIDE SEQUENCE</scope>
    <source>
        <strain evidence="2">CCMP127</strain>
    </source>
</reference>
<evidence type="ECO:0000256" key="1">
    <source>
        <dbReference type="SAM" id="MobiDB-lite"/>
    </source>
</evidence>
<organism evidence="2">
    <name type="scientific">Amphora coffeiformis</name>
    <dbReference type="NCBI Taxonomy" id="265554"/>
    <lineage>
        <taxon>Eukaryota</taxon>
        <taxon>Sar</taxon>
        <taxon>Stramenopiles</taxon>
        <taxon>Ochrophyta</taxon>
        <taxon>Bacillariophyta</taxon>
        <taxon>Bacillariophyceae</taxon>
        <taxon>Bacillariophycidae</taxon>
        <taxon>Thalassiophysales</taxon>
        <taxon>Catenulaceae</taxon>
        <taxon>Amphora</taxon>
    </lineage>
</organism>
<evidence type="ECO:0000313" key="2">
    <source>
        <dbReference type="EMBL" id="CAE0418075.1"/>
    </source>
</evidence>
<dbReference type="InterPro" id="IPR036517">
    <property type="entry name" value="FF_domain_sf"/>
</dbReference>
<dbReference type="PANTHER" id="PTHR11864:SF0">
    <property type="entry name" value="PRP40 PRE-MRNA PROCESSING FACTOR 40 HOMOLOG A (YEAST)"/>
    <property type="match status" value="1"/>
</dbReference>
<dbReference type="InterPro" id="IPR039726">
    <property type="entry name" value="Prp40-like"/>
</dbReference>
<dbReference type="GO" id="GO:0045292">
    <property type="term" value="P:mRNA cis splicing, via spliceosome"/>
    <property type="evidence" value="ECO:0007669"/>
    <property type="project" value="InterPro"/>
</dbReference>
<dbReference type="GO" id="GO:0005685">
    <property type="term" value="C:U1 snRNP"/>
    <property type="evidence" value="ECO:0007669"/>
    <property type="project" value="TreeGrafter"/>
</dbReference>
<sequence length="250" mass="29263">MKREAEENFISLLKEYQKEGRISVKSTWHSFHASLTELERTDARLVLSEQMDEADQQHLFADYMSDIRQAEEDEKRRSHEERRKAERIQRENYRKLLVRFAEESKLTPSSLWRDSQSLLNQDPCSAPLSQQDPQAPREMFQRFVDDWNSAYLGDRRTLSQLAAYLPKKSAFVNDETTYEDFIEALLGVSSNDDELNMEIRRIVDERSPVSSAKLYFDELKNRAKLAATARRGSSRRPDEESSEDEGEIDE</sequence>
<feature type="compositionally biased region" description="Acidic residues" evidence="1">
    <location>
        <begin position="240"/>
        <end position="250"/>
    </location>
</feature>
<dbReference type="GO" id="GO:0003723">
    <property type="term" value="F:RNA binding"/>
    <property type="evidence" value="ECO:0007669"/>
    <property type="project" value="TreeGrafter"/>
</dbReference>
<dbReference type="PANTHER" id="PTHR11864">
    <property type="entry name" value="PRE-MRNA-PROCESSING PROTEIN PRP40"/>
    <property type="match status" value="1"/>
</dbReference>
<name>A0A7S3LCE3_9STRA</name>
<gene>
    <name evidence="2" type="ORF">ACOF00016_LOCUS14962</name>
</gene>